<evidence type="ECO:0000313" key="13">
    <source>
        <dbReference type="Proteomes" id="UP001151699"/>
    </source>
</evidence>
<evidence type="ECO:0000256" key="5">
    <source>
        <dbReference type="ARBA" id="ARBA00022806"/>
    </source>
</evidence>
<dbReference type="InterPro" id="IPR001650">
    <property type="entry name" value="Helicase_C-like"/>
</dbReference>
<dbReference type="Proteomes" id="UP001151699">
    <property type="component" value="Unassembled WGS sequence"/>
</dbReference>
<evidence type="ECO:0000256" key="8">
    <source>
        <dbReference type="ARBA" id="ARBA00023242"/>
    </source>
</evidence>
<dbReference type="PANTHER" id="PTHR47961:SF12">
    <property type="entry name" value="HELICASE POLQ-LIKE"/>
    <property type="match status" value="1"/>
</dbReference>
<dbReference type="Gene3D" id="3.40.50.300">
    <property type="entry name" value="P-loop containing nucleotide triphosphate hydrolases"/>
    <property type="match status" value="2"/>
</dbReference>
<keyword evidence="4" id="KW-0378">Hydrolase</keyword>
<feature type="domain" description="Helicase ATP-binding" evidence="10">
    <location>
        <begin position="401"/>
        <end position="573"/>
    </location>
</feature>
<dbReference type="GO" id="GO:0005634">
    <property type="term" value="C:nucleus"/>
    <property type="evidence" value="ECO:0007669"/>
    <property type="project" value="UniProtKB-SubCell"/>
</dbReference>
<dbReference type="SUPFAM" id="SSF52540">
    <property type="entry name" value="P-loop containing nucleoside triphosphate hydrolases"/>
    <property type="match status" value="1"/>
</dbReference>
<dbReference type="FunFam" id="3.40.50.300:FF:000813">
    <property type="entry name" value="helicase POLQ-like isoform X1"/>
    <property type="match status" value="1"/>
</dbReference>
<evidence type="ECO:0000256" key="2">
    <source>
        <dbReference type="ARBA" id="ARBA00022741"/>
    </source>
</evidence>
<dbReference type="InterPro" id="IPR027417">
    <property type="entry name" value="P-loop_NTPase"/>
</dbReference>
<dbReference type="GO" id="GO:0003676">
    <property type="term" value="F:nucleic acid binding"/>
    <property type="evidence" value="ECO:0007669"/>
    <property type="project" value="InterPro"/>
</dbReference>
<keyword evidence="7" id="KW-0234">DNA repair</keyword>
<dbReference type="GO" id="GO:0016787">
    <property type="term" value="F:hydrolase activity"/>
    <property type="evidence" value="ECO:0007669"/>
    <property type="project" value="UniProtKB-KW"/>
</dbReference>
<dbReference type="Pfam" id="PF00270">
    <property type="entry name" value="DEAD"/>
    <property type="match status" value="1"/>
</dbReference>
<dbReference type="CDD" id="cd18795">
    <property type="entry name" value="SF2_C_Ski2"/>
    <property type="match status" value="1"/>
</dbReference>
<dbReference type="GO" id="GO:0006302">
    <property type="term" value="P:double-strand break repair"/>
    <property type="evidence" value="ECO:0007669"/>
    <property type="project" value="UniProtKB-ARBA"/>
</dbReference>
<dbReference type="GO" id="GO:0043138">
    <property type="term" value="F:3'-5' DNA helicase activity"/>
    <property type="evidence" value="ECO:0007669"/>
    <property type="project" value="UniProtKB-EC"/>
</dbReference>
<comment type="catalytic activity">
    <reaction evidence="9">
        <text>ATP + H2O = ADP + phosphate + H(+)</text>
        <dbReference type="Rhea" id="RHEA:13065"/>
        <dbReference type="ChEBI" id="CHEBI:15377"/>
        <dbReference type="ChEBI" id="CHEBI:15378"/>
        <dbReference type="ChEBI" id="CHEBI:30616"/>
        <dbReference type="ChEBI" id="CHEBI:43474"/>
        <dbReference type="ChEBI" id="CHEBI:456216"/>
        <dbReference type="EC" id="5.6.2.4"/>
    </reaction>
</comment>
<dbReference type="Gene3D" id="1.10.3380.20">
    <property type="match status" value="1"/>
</dbReference>
<evidence type="ECO:0000256" key="4">
    <source>
        <dbReference type="ARBA" id="ARBA00022801"/>
    </source>
</evidence>
<keyword evidence="8" id="KW-0539">Nucleus</keyword>
<evidence type="ECO:0000256" key="9">
    <source>
        <dbReference type="ARBA" id="ARBA00048988"/>
    </source>
</evidence>
<dbReference type="InterPro" id="IPR046931">
    <property type="entry name" value="HTH_61"/>
</dbReference>
<keyword evidence="6" id="KW-0067">ATP-binding</keyword>
<reference evidence="12" key="1">
    <citation type="submission" date="2022-07" db="EMBL/GenBank/DDBJ databases">
        <authorList>
            <person name="Trinca V."/>
            <person name="Uliana J.V.C."/>
            <person name="Torres T.T."/>
            <person name="Ward R.J."/>
            <person name="Monesi N."/>
        </authorList>
    </citation>
    <scope>NUCLEOTIDE SEQUENCE</scope>
    <source>
        <strain evidence="12">HSMRA1968</strain>
        <tissue evidence="12">Whole embryos</tissue>
    </source>
</reference>
<dbReference type="InterPro" id="IPR050474">
    <property type="entry name" value="Hel308_SKI2-like"/>
</dbReference>
<evidence type="ECO:0000259" key="10">
    <source>
        <dbReference type="PROSITE" id="PS51192"/>
    </source>
</evidence>
<evidence type="ECO:0000256" key="7">
    <source>
        <dbReference type="ARBA" id="ARBA00023204"/>
    </source>
</evidence>
<dbReference type="CDD" id="cd18026">
    <property type="entry name" value="DEXHc_POLQ-like"/>
    <property type="match status" value="1"/>
</dbReference>
<comment type="caution">
    <text evidence="12">The sequence shown here is derived from an EMBL/GenBank/DDBJ whole genome shotgun (WGS) entry which is preliminary data.</text>
</comment>
<organism evidence="12 13">
    <name type="scientific">Pseudolycoriella hygida</name>
    <dbReference type="NCBI Taxonomy" id="35572"/>
    <lineage>
        <taxon>Eukaryota</taxon>
        <taxon>Metazoa</taxon>
        <taxon>Ecdysozoa</taxon>
        <taxon>Arthropoda</taxon>
        <taxon>Hexapoda</taxon>
        <taxon>Insecta</taxon>
        <taxon>Pterygota</taxon>
        <taxon>Neoptera</taxon>
        <taxon>Endopterygota</taxon>
        <taxon>Diptera</taxon>
        <taxon>Nematocera</taxon>
        <taxon>Sciaroidea</taxon>
        <taxon>Sciaridae</taxon>
        <taxon>Pseudolycoriella</taxon>
    </lineage>
</organism>
<evidence type="ECO:0000256" key="6">
    <source>
        <dbReference type="ARBA" id="ARBA00022840"/>
    </source>
</evidence>
<dbReference type="PANTHER" id="PTHR47961">
    <property type="entry name" value="DNA POLYMERASE THETA, PUTATIVE (AFU_ORTHOLOGUE AFUA_1G05260)-RELATED"/>
    <property type="match status" value="1"/>
</dbReference>
<dbReference type="SMART" id="SM00487">
    <property type="entry name" value="DEXDc"/>
    <property type="match status" value="1"/>
</dbReference>
<dbReference type="SMART" id="SM00490">
    <property type="entry name" value="HELICc"/>
    <property type="match status" value="1"/>
</dbReference>
<evidence type="ECO:0000256" key="3">
    <source>
        <dbReference type="ARBA" id="ARBA00022763"/>
    </source>
</evidence>
<feature type="domain" description="Helicase C-terminal" evidence="11">
    <location>
        <begin position="612"/>
        <end position="811"/>
    </location>
</feature>
<evidence type="ECO:0000256" key="1">
    <source>
        <dbReference type="ARBA" id="ARBA00004123"/>
    </source>
</evidence>
<dbReference type="Pfam" id="PF20470">
    <property type="entry name" value="HTH_61"/>
    <property type="match status" value="1"/>
</dbReference>
<dbReference type="Pfam" id="PF21099">
    <property type="entry name" value="POLQ_helical"/>
    <property type="match status" value="1"/>
</dbReference>
<dbReference type="GO" id="GO:0005524">
    <property type="term" value="F:ATP binding"/>
    <property type="evidence" value="ECO:0007669"/>
    <property type="project" value="UniProtKB-KW"/>
</dbReference>
<dbReference type="Gene3D" id="1.10.150.20">
    <property type="entry name" value="5' to 3' exonuclease, C-terminal subdomain"/>
    <property type="match status" value="1"/>
</dbReference>
<dbReference type="PROSITE" id="PS51194">
    <property type="entry name" value="HELICASE_CTER"/>
    <property type="match status" value="1"/>
</dbReference>
<proteinExistence type="predicted"/>
<dbReference type="PROSITE" id="PS51192">
    <property type="entry name" value="HELICASE_ATP_BIND_1"/>
    <property type="match status" value="1"/>
</dbReference>
<protein>
    <submittedName>
        <fullName evidence="12">Helicase POLQ-like</fullName>
    </submittedName>
</protein>
<keyword evidence="5 12" id="KW-0347">Helicase</keyword>
<sequence>MYKPRKVFKVPERPQSTVPCNKIVHLPSINSPSSHKHLLQSDDTLFLNVELDNASSSIGDSSTSSSVGSPEINLNSAIIVPNTVKRKSSDRISTTTCKKRLLDEVTFGETSVTDSVFLKIETSETNAQKPEANEFFSDIDSQVYFSTQFKRDRNCADGNFPSESQVERNVTKLNFTQMFNDDFDIDIDSVELTCNQTQIFLEAAKTVGQLPGHPSQKLEELEGTTYKSNNASIYIQLQRSKHEENESNVIDDDFVDPELSQAIKSSQYRREIEEDFTKCEETICNLDNLNESARSVDMNVAVNTSADHLRGLNEINWNSPVVPSRATLSVDTPPSSLIKKKLAVFSKNRENTLLNTSSTIKSTNFKPMGPFFGLPMEVKTLIKEYKGIDELYDWQKECLTLPAVSQRNNLIYALPTSGGKTLVAEILILREIICRRSNCLFILPYVSIVQEKIWALSPFAVQLEFLLEEYAAGKGTLPPRKRRQKKSVYIATIEKGLALLDSLIEVGRANEIGLIVVDELHIIGEQGRGATLETLLTKAMYINAGIQIVGMSATIGNLNEIATFLKADVYTRNFRPVELKEYIKCGSDILAVDPNAQSPEEAFAFVRKVDFGYKEEISRLDPDHLAGLVNEIIPDDSCLVFCSSKKNCESVALLLCRVLPRKSILHRQNERNALKAALESDTGALCPVLSKTIPHGVAYHHSGLTTDERRHLENAFRQNIICVICCTSTLAAGVNLPAKRVIIRSPYIGRDFLTLSRYKQMVGRAGRAGMGDCGESITIFEQKDHLRMINLLTAPMDEAASGLHLSDGKGLNNLILSSIGLGIASSLNDLKDLVSRTLLAVQAERLGLNINEIINQTIKDLFKLKALTASASPNNCSNVEFENSVASIDEESTLNDSKTKKKQINVVLKPSTQLNISEMGKASFKSSIDLRKSQIIYNDLKEAQKSLVLSDHLHLLYIVTPYEPVDINMTIDMKVYYTQYSRLNPVQMQTAKTLGITESCATKMVTGQSFKSHMTRTVHRFFLTLILNELWQQKPIHQVAETFHVNRGVIQNLAVAAASYASSVIRFCEELEEFWACKVLLLAMVKQLSYCCTLELLPLMDLPCVKIGRARQLYSNGFRTLEDIAKTNVNDLVEKIEHLNYRVARQLISAAKVLLLERLETLRGEVQDCLDVLCTPATN</sequence>
<keyword evidence="2" id="KW-0547">Nucleotide-binding</keyword>
<dbReference type="EMBL" id="WJQU01002398">
    <property type="protein sequence ID" value="KAJ6632923.1"/>
    <property type="molecule type" value="Genomic_DNA"/>
</dbReference>
<keyword evidence="13" id="KW-1185">Reference proteome</keyword>
<dbReference type="OrthoDB" id="2320933at2759"/>
<dbReference type="InterPro" id="IPR048960">
    <property type="entry name" value="POLQ-like_helical"/>
</dbReference>
<dbReference type="AlphaFoldDB" id="A0A9Q0RV11"/>
<name>A0A9Q0RV11_9DIPT</name>
<comment type="subcellular location">
    <subcellularLocation>
        <location evidence="1">Nucleus</location>
    </subcellularLocation>
</comment>
<gene>
    <name evidence="12" type="primary">HELQ</name>
    <name evidence="12" type="ORF">Bhyg_16208</name>
</gene>
<evidence type="ECO:0000313" key="12">
    <source>
        <dbReference type="EMBL" id="KAJ6632923.1"/>
    </source>
</evidence>
<accession>A0A9Q0RV11</accession>
<dbReference type="InterPro" id="IPR011545">
    <property type="entry name" value="DEAD/DEAH_box_helicase_dom"/>
</dbReference>
<dbReference type="InterPro" id="IPR014001">
    <property type="entry name" value="Helicase_ATP-bd"/>
</dbReference>
<evidence type="ECO:0000259" key="11">
    <source>
        <dbReference type="PROSITE" id="PS51194"/>
    </source>
</evidence>
<dbReference type="Pfam" id="PF00271">
    <property type="entry name" value="Helicase_C"/>
    <property type="match status" value="1"/>
</dbReference>
<keyword evidence="3" id="KW-0227">DNA damage</keyword>
<dbReference type="SUPFAM" id="SSF158702">
    <property type="entry name" value="Sec63 N-terminal domain-like"/>
    <property type="match status" value="1"/>
</dbReference>